<protein>
    <recommendedName>
        <fullName evidence="1">Phosphorylase b kinase regulatory subunit</fullName>
    </recommendedName>
</protein>
<comment type="similarity">
    <text evidence="1">Belongs to the phosphorylase b kinase regulatory chain family.</text>
</comment>
<comment type="function">
    <text evidence="1">Phosphorylase b kinase catalyzes the phosphorylation of serine in certain substrates, including troponin I.</text>
</comment>
<proteinExistence type="inferred from homology"/>
<dbReference type="PANTHER" id="PTHR10749">
    <property type="entry name" value="PHOSPHORYLASE B KINASE REGULATORY SUBUNIT"/>
    <property type="match status" value="1"/>
</dbReference>
<feature type="non-terminal residue" evidence="2">
    <location>
        <position position="622"/>
    </location>
</feature>
<keyword evidence="1" id="KW-0119">Carbohydrate metabolism</keyword>
<organism evidence="2 3">
    <name type="scientific">Adineta ricciae</name>
    <name type="common">Rotifer</name>
    <dbReference type="NCBI Taxonomy" id="249248"/>
    <lineage>
        <taxon>Eukaryota</taxon>
        <taxon>Metazoa</taxon>
        <taxon>Spiralia</taxon>
        <taxon>Gnathifera</taxon>
        <taxon>Rotifera</taxon>
        <taxon>Eurotatoria</taxon>
        <taxon>Bdelloidea</taxon>
        <taxon>Adinetida</taxon>
        <taxon>Adinetidae</taxon>
        <taxon>Adineta</taxon>
    </lineage>
</organism>
<dbReference type="GO" id="GO:0005964">
    <property type="term" value="C:phosphorylase kinase complex"/>
    <property type="evidence" value="ECO:0007669"/>
    <property type="project" value="TreeGrafter"/>
</dbReference>
<dbReference type="InterPro" id="IPR008734">
    <property type="entry name" value="PHK_A/B_su"/>
</dbReference>
<dbReference type="GO" id="GO:0005977">
    <property type="term" value="P:glycogen metabolic process"/>
    <property type="evidence" value="ECO:0007669"/>
    <property type="project" value="UniProtKB-UniPathway"/>
</dbReference>
<sequence length="622" mass="71345">SFKGEMMTHYYYIDHSKQQSSGSSDSNVHSTNQPPQFNCSSEVLHGKYFLLGQAVWTICQLLTDKLLTVSDLDPLRRYLPPCDRPKPNSRYSSIQDSSRYQYSLSITRPLANQAHDSKKATESIISNVTFSDLVIHVVAVSESVRLQQVLATYGIQTQTPKQIEPLLIWPPAELIKAYANLGVNKKLGFSGRPVRPIGVLGTCKVYRISSKTVLCYPLTFETTDFYISSDMALLLDNIRSDLEFITKCWRLKGRPIYVMMLRERHLRGPQKSDLLELLTQIRQGKLSSSIFVRLERLQTAISTACIEHLDFLNTEVYPTFPWESVAVAENKNTNDLSHYKSLTDVVKAPVLSDDLDYQHHEFQNQHETEIRDYICNTDIQIHSLKKHTLATYELYKRGGLDYMIRDNYRVKNHLEHLMNQATTFQDWAVIRFVSSLLRKMVDSLAPAVTNLLVRGKIVTLGIFGFEETVIDKPIRPNDIYKILYNDNIFGRSIFHAVLLQEVLINVSLFMNTYPQLFNGILKIRLGWMLEAMKLALEYLRTDPEEVVTLNVISPNNIKQLLDYVLTTQQSGDIEQRSSFQKRQMDGALSRVPVHFYEHVWSILERTPGGIKLCGILLPQVEL</sequence>
<evidence type="ECO:0000313" key="2">
    <source>
        <dbReference type="EMBL" id="CAF1664711.1"/>
    </source>
</evidence>
<feature type="non-terminal residue" evidence="2">
    <location>
        <position position="1"/>
    </location>
</feature>
<keyword evidence="1" id="KW-0321">Glycogen metabolism</keyword>
<accession>A0A816FQF9</accession>
<dbReference type="EMBL" id="CAJNOR010011948">
    <property type="protein sequence ID" value="CAF1664711.1"/>
    <property type="molecule type" value="Genomic_DNA"/>
</dbReference>
<dbReference type="GO" id="GO:0005516">
    <property type="term" value="F:calmodulin binding"/>
    <property type="evidence" value="ECO:0007669"/>
    <property type="project" value="UniProtKB-KW"/>
</dbReference>
<evidence type="ECO:0000256" key="1">
    <source>
        <dbReference type="RuleBase" id="RU364123"/>
    </source>
</evidence>
<comment type="subcellular location">
    <subcellularLocation>
        <location evidence="1">Cell membrane</location>
        <topology evidence="1">Lipid-anchor</topology>
        <orientation evidence="1">Cytoplasmic side</orientation>
    </subcellularLocation>
</comment>
<name>A0A816FQF9_ADIRI</name>
<gene>
    <name evidence="2" type="ORF">XAT740_LOCUS57551</name>
</gene>
<evidence type="ECO:0000313" key="3">
    <source>
        <dbReference type="Proteomes" id="UP000663828"/>
    </source>
</evidence>
<dbReference type="PANTHER" id="PTHR10749:SF8">
    <property type="entry name" value="PHOSPHORYLASE B KINASE REGULATORY SUBUNIT BETA"/>
    <property type="match status" value="1"/>
</dbReference>
<keyword evidence="1" id="KW-0472">Membrane</keyword>
<keyword evidence="1" id="KW-0112">Calmodulin-binding</keyword>
<keyword evidence="1" id="KW-1003">Cell membrane</keyword>
<dbReference type="GO" id="GO:0005886">
    <property type="term" value="C:plasma membrane"/>
    <property type="evidence" value="ECO:0007669"/>
    <property type="project" value="UniProtKB-SubCell"/>
</dbReference>
<keyword evidence="1" id="KW-0449">Lipoprotein</keyword>
<reference evidence="2" key="1">
    <citation type="submission" date="2021-02" db="EMBL/GenBank/DDBJ databases">
        <authorList>
            <person name="Nowell W R."/>
        </authorList>
    </citation>
    <scope>NUCLEOTIDE SEQUENCE</scope>
</reference>
<dbReference type="Proteomes" id="UP000663828">
    <property type="component" value="Unassembled WGS sequence"/>
</dbReference>
<comment type="caution">
    <text evidence="2">The sequence shown here is derived from an EMBL/GenBank/DDBJ whole genome shotgun (WGS) entry which is preliminary data.</text>
</comment>
<keyword evidence="3" id="KW-1185">Reference proteome</keyword>
<comment type="pathway">
    <text evidence="1">Glycan biosynthesis; glycogen metabolism.</text>
</comment>
<dbReference type="AlphaFoldDB" id="A0A816FQF9"/>
<keyword evidence="1" id="KW-0636">Prenylation</keyword>
<dbReference type="UniPathway" id="UPA00163"/>